<dbReference type="InterPro" id="IPR008979">
    <property type="entry name" value="Galactose-bd-like_sf"/>
</dbReference>
<sequence>MRYPFLALALAASPKGKIVATESAATIAIHNDRVSFIIDKTNGILGHIRLDGQGLRGPQSYTSGRGYYECHCVPTNYEVAGSDIFHIATDGNATFTLIQGHDTTRAAHAGQWYFLRDTPTATGANGGIPVREIREVFQFNKTLWQTASTNSDLNVTIPDQNAITLAVKAQDATWNLAAATPDVPFVVQITDWWTKYFLADAYAKRKAHGLCGKTETGMAYGADVTQDTLFGGVPEGGPDLFCIPHIYYYANDPQFPSRYQGAATTNLANEGYDRTWGPQYSYFNKRQQASLPTLRTDAEAHADFSGYAEFYQSIAHLIPGFAPPVARGVLSLSHMILPPAAEEIVAALQYWGEVSATGSLQIINVAEGMYRLTVYAKGVFGSFILDGVQVRAGTSTVLNGLVWNEESAGTELWRIGQPDNLIRTTLSPRSYWGAYPFVGDFPEGVNFAVGRSDVSRDWNYAQIATSGAKVNFTIQFDLLQAPPPNSTATCTIQLAGASGATGNEDFSSATFASFPLAASVDDFLDVLEWIIPSNVSSSCLERSGISCFTVANKRTFPGSWLKNSTNQVVLGLHPGSSTRVMYDALRLELA</sequence>
<dbReference type="InterPro" id="IPR051850">
    <property type="entry name" value="Polysacch_Lyase_4"/>
</dbReference>
<evidence type="ECO:0000259" key="1">
    <source>
        <dbReference type="Pfam" id="PF14683"/>
    </source>
</evidence>
<organism evidence="3 4">
    <name type="scientific">Mycena belliarum</name>
    <dbReference type="NCBI Taxonomy" id="1033014"/>
    <lineage>
        <taxon>Eukaryota</taxon>
        <taxon>Fungi</taxon>
        <taxon>Dikarya</taxon>
        <taxon>Basidiomycota</taxon>
        <taxon>Agaricomycotina</taxon>
        <taxon>Agaricomycetes</taxon>
        <taxon>Agaricomycetidae</taxon>
        <taxon>Agaricales</taxon>
        <taxon>Marasmiineae</taxon>
        <taxon>Mycenaceae</taxon>
        <taxon>Mycena</taxon>
    </lineage>
</organism>
<evidence type="ECO:0000313" key="4">
    <source>
        <dbReference type="Proteomes" id="UP001222325"/>
    </source>
</evidence>
<evidence type="ECO:0000313" key="3">
    <source>
        <dbReference type="EMBL" id="KAJ7070306.1"/>
    </source>
</evidence>
<accession>A0AAD6XI45</accession>
<dbReference type="CDD" id="cd10316">
    <property type="entry name" value="RGL4_M"/>
    <property type="match status" value="1"/>
</dbReference>
<dbReference type="AlphaFoldDB" id="A0AAD6XI45"/>
<evidence type="ECO:0000259" key="2">
    <source>
        <dbReference type="Pfam" id="PF14686"/>
    </source>
</evidence>
<comment type="caution">
    <text evidence="3">The sequence shown here is derived from an EMBL/GenBank/DDBJ whole genome shotgun (WGS) entry which is preliminary data.</text>
</comment>
<name>A0AAD6XI45_9AGAR</name>
<dbReference type="InterPro" id="IPR029411">
    <property type="entry name" value="RG-lyase_III"/>
</dbReference>
<dbReference type="Pfam" id="PF14686">
    <property type="entry name" value="fn3_3"/>
    <property type="match status" value="1"/>
</dbReference>
<dbReference type="SUPFAM" id="SSF74650">
    <property type="entry name" value="Galactose mutarotase-like"/>
    <property type="match status" value="1"/>
</dbReference>
<dbReference type="Pfam" id="PF14683">
    <property type="entry name" value="CBM-like"/>
    <property type="match status" value="1"/>
</dbReference>
<dbReference type="PANTHER" id="PTHR32018">
    <property type="entry name" value="RHAMNOGALACTURONATE LYASE FAMILY PROTEIN"/>
    <property type="match status" value="1"/>
</dbReference>
<dbReference type="Proteomes" id="UP001222325">
    <property type="component" value="Unassembled WGS sequence"/>
</dbReference>
<reference evidence="3" key="1">
    <citation type="submission" date="2023-03" db="EMBL/GenBank/DDBJ databases">
        <title>Massive genome expansion in bonnet fungi (Mycena s.s.) driven by repeated elements and novel gene families across ecological guilds.</title>
        <authorList>
            <consortium name="Lawrence Berkeley National Laboratory"/>
            <person name="Harder C.B."/>
            <person name="Miyauchi S."/>
            <person name="Viragh M."/>
            <person name="Kuo A."/>
            <person name="Thoen E."/>
            <person name="Andreopoulos B."/>
            <person name="Lu D."/>
            <person name="Skrede I."/>
            <person name="Drula E."/>
            <person name="Henrissat B."/>
            <person name="Morin E."/>
            <person name="Kohler A."/>
            <person name="Barry K."/>
            <person name="LaButti K."/>
            <person name="Morin E."/>
            <person name="Salamov A."/>
            <person name="Lipzen A."/>
            <person name="Mereny Z."/>
            <person name="Hegedus B."/>
            <person name="Baldrian P."/>
            <person name="Stursova M."/>
            <person name="Weitz H."/>
            <person name="Taylor A."/>
            <person name="Grigoriev I.V."/>
            <person name="Nagy L.G."/>
            <person name="Martin F."/>
            <person name="Kauserud H."/>
        </authorList>
    </citation>
    <scope>NUCLEOTIDE SEQUENCE</scope>
    <source>
        <strain evidence="3">CBHHK173m</strain>
    </source>
</reference>
<dbReference type="GO" id="GO:0005975">
    <property type="term" value="P:carbohydrate metabolic process"/>
    <property type="evidence" value="ECO:0007669"/>
    <property type="project" value="InterPro"/>
</dbReference>
<feature type="domain" description="Rhamnogalacturonan lyase" evidence="2">
    <location>
        <begin position="346"/>
        <end position="396"/>
    </location>
</feature>
<dbReference type="InterPro" id="IPR011013">
    <property type="entry name" value="Gal_mutarotase_sf_dom"/>
</dbReference>
<dbReference type="EMBL" id="JARJCN010000132">
    <property type="protein sequence ID" value="KAJ7070306.1"/>
    <property type="molecule type" value="Genomic_DNA"/>
</dbReference>
<keyword evidence="4" id="KW-1185">Reference proteome</keyword>
<feature type="domain" description="Rhamnogalacturonan lyase" evidence="1">
    <location>
        <begin position="411"/>
        <end position="587"/>
    </location>
</feature>
<dbReference type="PANTHER" id="PTHR32018:SF9">
    <property type="entry name" value="RHAMNOGALACTURONATE LYASE B"/>
    <property type="match status" value="1"/>
</dbReference>
<dbReference type="SUPFAM" id="SSF49785">
    <property type="entry name" value="Galactose-binding domain-like"/>
    <property type="match status" value="1"/>
</dbReference>
<proteinExistence type="predicted"/>
<gene>
    <name evidence="3" type="ORF">B0H15DRAFT_968645</name>
</gene>
<protein>
    <submittedName>
        <fullName evidence="3">Galactose mutarotase-like protein</fullName>
    </submittedName>
</protein>
<dbReference type="Gene3D" id="2.60.40.1120">
    <property type="entry name" value="Carboxypeptidase-like, regulatory domain"/>
    <property type="match status" value="1"/>
</dbReference>
<dbReference type="InterPro" id="IPR029413">
    <property type="entry name" value="RG-lyase_II"/>
</dbReference>
<dbReference type="GO" id="GO:0030246">
    <property type="term" value="F:carbohydrate binding"/>
    <property type="evidence" value="ECO:0007669"/>
    <property type="project" value="InterPro"/>
</dbReference>
<dbReference type="GO" id="GO:0003824">
    <property type="term" value="F:catalytic activity"/>
    <property type="evidence" value="ECO:0007669"/>
    <property type="project" value="InterPro"/>
</dbReference>